<protein>
    <submittedName>
        <fullName evidence="1">Uncharacterized protein</fullName>
    </submittedName>
</protein>
<organism evidence="1 2">
    <name type="scientific">Ktedonobacter robiniae</name>
    <dbReference type="NCBI Taxonomy" id="2778365"/>
    <lineage>
        <taxon>Bacteria</taxon>
        <taxon>Bacillati</taxon>
        <taxon>Chloroflexota</taxon>
        <taxon>Ktedonobacteria</taxon>
        <taxon>Ktedonobacterales</taxon>
        <taxon>Ktedonobacteraceae</taxon>
        <taxon>Ktedonobacter</taxon>
    </lineage>
</organism>
<name>A0ABQ3V7D8_9CHLR</name>
<keyword evidence="2" id="KW-1185">Reference proteome</keyword>
<dbReference type="RefSeq" id="WP_236039126.1">
    <property type="nucleotide sequence ID" value="NZ_BNJG01000005.1"/>
</dbReference>
<comment type="caution">
    <text evidence="1">The sequence shown here is derived from an EMBL/GenBank/DDBJ whole genome shotgun (WGS) entry which is preliminary data.</text>
</comment>
<evidence type="ECO:0000313" key="2">
    <source>
        <dbReference type="Proteomes" id="UP000654345"/>
    </source>
</evidence>
<sequence>MSIEKPNPRPRSHLFTIRVWEEEINAEQTEWRGKVQLFTTGEVRYFRTWAQLQPLLLTMLSEVASEPEPQQ</sequence>
<dbReference type="Proteomes" id="UP000654345">
    <property type="component" value="Unassembled WGS sequence"/>
</dbReference>
<reference evidence="1 2" key="1">
    <citation type="journal article" date="2021" name="Int. J. Syst. Evol. Microbiol.">
        <title>Reticulibacter mediterranei gen. nov., sp. nov., within the new family Reticulibacteraceae fam. nov., and Ktedonospora formicarum gen. nov., sp. nov., Ktedonobacter robiniae sp. nov., Dictyobacter formicarum sp. nov. and Dictyobacter arantiisoli sp. nov., belonging to the class Ktedonobacteria.</title>
        <authorList>
            <person name="Yabe S."/>
            <person name="Zheng Y."/>
            <person name="Wang C.M."/>
            <person name="Sakai Y."/>
            <person name="Abe K."/>
            <person name="Yokota A."/>
            <person name="Donadio S."/>
            <person name="Cavaletti L."/>
            <person name="Monciardini P."/>
        </authorList>
    </citation>
    <scope>NUCLEOTIDE SEQUENCE [LARGE SCALE GENOMIC DNA]</scope>
    <source>
        <strain evidence="1 2">SOSP1-30</strain>
    </source>
</reference>
<evidence type="ECO:0000313" key="1">
    <source>
        <dbReference type="EMBL" id="GHO60447.1"/>
    </source>
</evidence>
<dbReference type="EMBL" id="BNJG01000005">
    <property type="protein sequence ID" value="GHO60447.1"/>
    <property type="molecule type" value="Genomic_DNA"/>
</dbReference>
<proteinExistence type="predicted"/>
<accession>A0ABQ3V7D8</accession>
<gene>
    <name evidence="1" type="ORF">KSB_89220</name>
</gene>